<name>W7THG7_9STRA</name>
<keyword evidence="3" id="KW-1185">Reference proteome</keyword>
<gene>
    <name evidence="2" type="ORF">Naga_101237g2</name>
</gene>
<feature type="compositionally biased region" description="Basic and acidic residues" evidence="1">
    <location>
        <begin position="181"/>
        <end position="195"/>
    </location>
</feature>
<evidence type="ECO:0000256" key="1">
    <source>
        <dbReference type="SAM" id="MobiDB-lite"/>
    </source>
</evidence>
<accession>W7THG7</accession>
<dbReference type="EMBL" id="AZIL01003113">
    <property type="protein sequence ID" value="EWM20409.1"/>
    <property type="molecule type" value="Genomic_DNA"/>
</dbReference>
<organism evidence="2 3">
    <name type="scientific">Nannochloropsis gaditana</name>
    <dbReference type="NCBI Taxonomy" id="72520"/>
    <lineage>
        <taxon>Eukaryota</taxon>
        <taxon>Sar</taxon>
        <taxon>Stramenopiles</taxon>
        <taxon>Ochrophyta</taxon>
        <taxon>Eustigmatophyceae</taxon>
        <taxon>Eustigmatales</taxon>
        <taxon>Monodopsidaceae</taxon>
        <taxon>Nannochloropsis</taxon>
    </lineage>
</organism>
<protein>
    <submittedName>
        <fullName evidence="2">Uncharacterized protein</fullName>
    </submittedName>
</protein>
<dbReference type="OrthoDB" id="10312953at2759"/>
<evidence type="ECO:0000313" key="3">
    <source>
        <dbReference type="Proteomes" id="UP000019335"/>
    </source>
</evidence>
<reference evidence="2 3" key="1">
    <citation type="journal article" date="2014" name="Mol. Plant">
        <title>Chromosome Scale Genome Assembly and Transcriptome Profiling of Nannochloropsis gaditana in Nitrogen Depletion.</title>
        <authorList>
            <person name="Corteggiani Carpinelli E."/>
            <person name="Telatin A."/>
            <person name="Vitulo N."/>
            <person name="Forcato C."/>
            <person name="D'Angelo M."/>
            <person name="Schiavon R."/>
            <person name="Vezzi A."/>
            <person name="Giacometti G.M."/>
            <person name="Morosinotto T."/>
            <person name="Valle G."/>
        </authorList>
    </citation>
    <scope>NUCLEOTIDE SEQUENCE [LARGE SCALE GENOMIC DNA]</scope>
    <source>
        <strain evidence="2 3">B-31</strain>
    </source>
</reference>
<evidence type="ECO:0000313" key="2">
    <source>
        <dbReference type="EMBL" id="EWM20409.1"/>
    </source>
</evidence>
<dbReference type="AlphaFoldDB" id="W7THG7"/>
<feature type="region of interest" description="Disordered" evidence="1">
    <location>
        <begin position="177"/>
        <end position="197"/>
    </location>
</feature>
<sequence>MARERNNPECVALLEMAEKAYLMRRARRLLREGEAWAHVLEDTLRGMPRWLTERVRGAKERWPYMQPEPDLDEEVVETEDGKQDLKEEGGGTGWESEACELRSPLYSFSDACEELEEEEEEEVGEGGDGREEKVLFDCPSLYFAAPPSTSPSQPSVLPPYFHAFSTAFASPFCRQMSTTTPRREGEEEEAQDKARQAASVDSAVAHYVKRRMSYDVFLTLQELVV</sequence>
<dbReference type="Proteomes" id="UP000019335">
    <property type="component" value="Unassembled WGS sequence"/>
</dbReference>
<comment type="caution">
    <text evidence="2">The sequence shown here is derived from an EMBL/GenBank/DDBJ whole genome shotgun (WGS) entry which is preliminary data.</text>
</comment>
<proteinExistence type="predicted"/>